<comment type="caution">
    <text evidence="12">The sequence shown here is derived from an EMBL/GenBank/DDBJ whole genome shotgun (WGS) entry which is preliminary data.</text>
</comment>
<dbReference type="Pfam" id="PF07730">
    <property type="entry name" value="HisKA_3"/>
    <property type="match status" value="1"/>
</dbReference>
<keyword evidence="6" id="KW-0418">Kinase</keyword>
<feature type="transmembrane region" description="Helical" evidence="9">
    <location>
        <begin position="66"/>
        <end position="89"/>
    </location>
</feature>
<dbReference type="GO" id="GO:0005524">
    <property type="term" value="F:ATP binding"/>
    <property type="evidence" value="ECO:0007669"/>
    <property type="project" value="UniProtKB-KW"/>
</dbReference>
<evidence type="ECO:0000259" key="10">
    <source>
        <dbReference type="Pfam" id="PF02518"/>
    </source>
</evidence>
<name>A0A0D7CT52_9ACTN</name>
<dbReference type="InterPro" id="IPR036890">
    <property type="entry name" value="HATPase_C_sf"/>
</dbReference>
<dbReference type="Pfam" id="PF02518">
    <property type="entry name" value="HATPase_c"/>
    <property type="match status" value="1"/>
</dbReference>
<dbReference type="CDD" id="cd16917">
    <property type="entry name" value="HATPase_UhpB-NarQ-NarX-like"/>
    <property type="match status" value="1"/>
</dbReference>
<dbReference type="RefSeq" id="WP_037791879.1">
    <property type="nucleotide sequence ID" value="NZ_JRKI01000003.1"/>
</dbReference>
<dbReference type="GO" id="GO:0016020">
    <property type="term" value="C:membrane"/>
    <property type="evidence" value="ECO:0007669"/>
    <property type="project" value="InterPro"/>
</dbReference>
<evidence type="ECO:0000256" key="3">
    <source>
        <dbReference type="ARBA" id="ARBA00022553"/>
    </source>
</evidence>
<feature type="transmembrane region" description="Helical" evidence="9">
    <location>
        <begin position="133"/>
        <end position="151"/>
    </location>
</feature>
<sequence length="380" mass="40199">MRAPLVRRRLPARVRRGLLDAGLVALAGADSCLGLCLGPPTVWDCTSVLSLAASAVLLLRRRHPRLTLLLTLPGLFVGTSLIAAMVAQATLARRRGPDRQVWAACTAVVAGSFVPWPPRALAGMALEAIAEHLIYSAMLGVGSTVLGLLALTRAELSARVTELAAVRHEERRLYAESVIARERARLAREMHDVVAHQAGLIAVQAGALQVTAVDDRTRHTAGTLRELAVATLEELRTMILLLRSSDAGPPELAPRPRMRDIPRLVAESGVEATVDLRGLSGRSLPEAVERTAFRTVQEALTNVRKHAPGAPTTVTVDRASDTLRVNVSNARPTGTPLELPGGGHGLVGLRERSALIGGTLSAGPDGDGGFSVRLVVPLSP</sequence>
<dbReference type="PATRIC" id="fig|1240678.4.peg.275"/>
<keyword evidence="5" id="KW-0547">Nucleotide-binding</keyword>
<evidence type="ECO:0000313" key="13">
    <source>
        <dbReference type="Proteomes" id="UP000032458"/>
    </source>
</evidence>
<evidence type="ECO:0000256" key="7">
    <source>
        <dbReference type="ARBA" id="ARBA00022840"/>
    </source>
</evidence>
<evidence type="ECO:0000256" key="5">
    <source>
        <dbReference type="ARBA" id="ARBA00022741"/>
    </source>
</evidence>
<feature type="domain" description="Histidine kinase/HSP90-like ATPase" evidence="10">
    <location>
        <begin position="289"/>
        <end position="379"/>
    </location>
</feature>
<keyword evidence="9" id="KW-1133">Transmembrane helix</keyword>
<gene>
    <name evidence="12" type="ORF">SNA_01265</name>
</gene>
<evidence type="ECO:0000256" key="4">
    <source>
        <dbReference type="ARBA" id="ARBA00022679"/>
    </source>
</evidence>
<reference evidence="12 13" key="1">
    <citation type="submission" date="2014-09" db="EMBL/GenBank/DDBJ databases">
        <title>Draft genome sequence of Streptomyces natalensis ATCC 27448, producer of the antifungal pimaricin.</title>
        <authorList>
            <person name="Mendes M.V."/>
            <person name="Beites T."/>
            <person name="Pires S."/>
            <person name="Santos C.L."/>
            <person name="Moradas-Ferreira P."/>
        </authorList>
    </citation>
    <scope>NUCLEOTIDE SEQUENCE [LARGE SCALE GENOMIC DNA]</scope>
    <source>
        <strain evidence="12 13">ATCC 27448</strain>
    </source>
</reference>
<evidence type="ECO:0000313" key="12">
    <source>
        <dbReference type="EMBL" id="KIZ19206.1"/>
    </source>
</evidence>
<evidence type="ECO:0000256" key="2">
    <source>
        <dbReference type="ARBA" id="ARBA00012438"/>
    </source>
</evidence>
<dbReference type="EC" id="2.7.13.3" evidence="2"/>
<dbReference type="InterPro" id="IPR003594">
    <property type="entry name" value="HATPase_dom"/>
</dbReference>
<evidence type="ECO:0000256" key="6">
    <source>
        <dbReference type="ARBA" id="ARBA00022777"/>
    </source>
</evidence>
<dbReference type="Proteomes" id="UP000032458">
    <property type="component" value="Unassembled WGS sequence"/>
</dbReference>
<keyword evidence="9" id="KW-0812">Transmembrane</keyword>
<proteinExistence type="predicted"/>
<comment type="catalytic activity">
    <reaction evidence="1">
        <text>ATP + protein L-histidine = ADP + protein N-phospho-L-histidine.</text>
        <dbReference type="EC" id="2.7.13.3"/>
    </reaction>
</comment>
<evidence type="ECO:0000256" key="8">
    <source>
        <dbReference type="ARBA" id="ARBA00023012"/>
    </source>
</evidence>
<keyword evidence="8" id="KW-0902">Two-component regulatory system</keyword>
<dbReference type="GO" id="GO:0000155">
    <property type="term" value="F:phosphorelay sensor kinase activity"/>
    <property type="evidence" value="ECO:0007669"/>
    <property type="project" value="InterPro"/>
</dbReference>
<organism evidence="12 13">
    <name type="scientific">Streptomyces natalensis ATCC 27448</name>
    <dbReference type="NCBI Taxonomy" id="1240678"/>
    <lineage>
        <taxon>Bacteria</taxon>
        <taxon>Bacillati</taxon>
        <taxon>Actinomycetota</taxon>
        <taxon>Actinomycetes</taxon>
        <taxon>Kitasatosporales</taxon>
        <taxon>Streptomycetaceae</taxon>
        <taxon>Streptomyces</taxon>
    </lineage>
</organism>
<keyword evidence="3" id="KW-0597">Phosphoprotein</keyword>
<evidence type="ECO:0000256" key="1">
    <source>
        <dbReference type="ARBA" id="ARBA00000085"/>
    </source>
</evidence>
<keyword evidence="9" id="KW-0472">Membrane</keyword>
<keyword evidence="13" id="KW-1185">Reference proteome</keyword>
<dbReference type="InterPro" id="IPR050482">
    <property type="entry name" value="Sensor_HK_TwoCompSys"/>
</dbReference>
<accession>A0A0D7CT52</accession>
<dbReference type="AlphaFoldDB" id="A0A0D7CT52"/>
<protein>
    <recommendedName>
        <fullName evidence="2">histidine kinase</fullName>
        <ecNumber evidence="2">2.7.13.3</ecNumber>
    </recommendedName>
</protein>
<dbReference type="SUPFAM" id="SSF55874">
    <property type="entry name" value="ATPase domain of HSP90 chaperone/DNA topoisomerase II/histidine kinase"/>
    <property type="match status" value="1"/>
</dbReference>
<dbReference type="EMBL" id="JRKI01000003">
    <property type="protein sequence ID" value="KIZ19206.1"/>
    <property type="molecule type" value="Genomic_DNA"/>
</dbReference>
<dbReference type="PANTHER" id="PTHR24421">
    <property type="entry name" value="NITRATE/NITRITE SENSOR PROTEIN NARX-RELATED"/>
    <property type="match status" value="1"/>
</dbReference>
<evidence type="ECO:0000256" key="9">
    <source>
        <dbReference type="SAM" id="Phobius"/>
    </source>
</evidence>
<evidence type="ECO:0000259" key="11">
    <source>
        <dbReference type="Pfam" id="PF07730"/>
    </source>
</evidence>
<feature type="transmembrane region" description="Helical" evidence="9">
    <location>
        <begin position="101"/>
        <end position="121"/>
    </location>
</feature>
<dbReference type="PANTHER" id="PTHR24421:SF10">
    <property type="entry name" value="NITRATE_NITRITE SENSOR PROTEIN NARQ"/>
    <property type="match status" value="1"/>
</dbReference>
<feature type="domain" description="Signal transduction histidine kinase subgroup 3 dimerisation and phosphoacceptor" evidence="11">
    <location>
        <begin position="182"/>
        <end position="245"/>
    </location>
</feature>
<keyword evidence="4" id="KW-0808">Transferase</keyword>
<dbReference type="GO" id="GO:0046983">
    <property type="term" value="F:protein dimerization activity"/>
    <property type="evidence" value="ECO:0007669"/>
    <property type="project" value="InterPro"/>
</dbReference>
<dbReference type="Gene3D" id="3.30.565.10">
    <property type="entry name" value="Histidine kinase-like ATPase, C-terminal domain"/>
    <property type="match status" value="1"/>
</dbReference>
<dbReference type="InterPro" id="IPR011712">
    <property type="entry name" value="Sig_transdc_His_kin_sub3_dim/P"/>
</dbReference>
<dbReference type="Gene3D" id="1.20.5.1930">
    <property type="match status" value="1"/>
</dbReference>
<keyword evidence="7" id="KW-0067">ATP-binding</keyword>